<organism evidence="2 3">
    <name type="scientific">Cutibacterium granulosum DSM 20700</name>
    <dbReference type="NCBI Taxonomy" id="1160719"/>
    <lineage>
        <taxon>Bacteria</taxon>
        <taxon>Bacillati</taxon>
        <taxon>Actinomycetota</taxon>
        <taxon>Actinomycetes</taxon>
        <taxon>Propionibacteriales</taxon>
        <taxon>Propionibacteriaceae</taxon>
        <taxon>Cutibacterium</taxon>
    </lineage>
</organism>
<keyword evidence="1" id="KW-1133">Transmembrane helix</keyword>
<protein>
    <submittedName>
        <fullName evidence="2">Uncharacterized protein</fullName>
    </submittedName>
</protein>
<feature type="transmembrane region" description="Helical" evidence="1">
    <location>
        <begin position="83"/>
        <end position="101"/>
    </location>
</feature>
<keyword evidence="1" id="KW-0812">Transmembrane</keyword>
<proteinExistence type="predicted"/>
<name>U1GK16_9ACTN</name>
<evidence type="ECO:0000313" key="3">
    <source>
        <dbReference type="Proteomes" id="UP000016307"/>
    </source>
</evidence>
<sequence length="195" mass="20670">MSAVRLWLKNRMAVCQLVVTCVFSMVCALTDPTGVTVPAVFGSMGTVVVMANLFGLVLAVLYSVGLSRAEPDVEYRSSRPVGWWDAALGAIIVLLMIPGLWGGRSSASVVRDVPVLMGLTMLASRWVPRTLASLPAIGFFFVCLLAGRQTEGADAWWNWVVADPSGTVSLGWAGTSMVLGVLAMGLPRRGTAPQA</sequence>
<accession>U1GK16</accession>
<feature type="transmembrane region" description="Helical" evidence="1">
    <location>
        <begin position="131"/>
        <end position="147"/>
    </location>
</feature>
<dbReference type="PATRIC" id="fig|1160719.4.peg.749"/>
<keyword evidence="3" id="KW-1185">Reference proteome</keyword>
<dbReference type="AlphaFoldDB" id="U1GK16"/>
<keyword evidence="1" id="KW-0472">Membrane</keyword>
<reference evidence="2 3" key="1">
    <citation type="journal article" date="2013" name="BMC Genomics">
        <title>Comparative genomics reveals distinct host-interacting traits of three major human-associated propionibacteria.</title>
        <authorList>
            <person name="Mak T.N."/>
            <person name="Schmid M."/>
            <person name="Brzuszkiewicz E."/>
            <person name="Zeng G."/>
            <person name="Meyer R."/>
            <person name="Sfanos K.S."/>
            <person name="Brinkmann V."/>
            <person name="Meyer T.F."/>
            <person name="Bruggemann H."/>
        </authorList>
    </citation>
    <scope>NUCLEOTIDE SEQUENCE [LARGE SCALE GENOMIC DNA]</scope>
    <source>
        <strain evidence="2 3">DSM 20700</strain>
    </source>
</reference>
<dbReference type="EMBL" id="AOSS01000125">
    <property type="protein sequence ID" value="ERF57134.1"/>
    <property type="molecule type" value="Genomic_DNA"/>
</dbReference>
<feature type="transmembrane region" description="Helical" evidence="1">
    <location>
        <begin position="38"/>
        <end position="62"/>
    </location>
</feature>
<dbReference type="Proteomes" id="UP000016307">
    <property type="component" value="Unassembled WGS sequence"/>
</dbReference>
<gene>
    <name evidence="2" type="ORF">H641_03877</name>
</gene>
<comment type="caution">
    <text evidence="2">The sequence shown here is derived from an EMBL/GenBank/DDBJ whole genome shotgun (WGS) entry which is preliminary data.</text>
</comment>
<feature type="transmembrane region" description="Helical" evidence="1">
    <location>
        <begin position="167"/>
        <end position="186"/>
    </location>
</feature>
<evidence type="ECO:0000256" key="1">
    <source>
        <dbReference type="SAM" id="Phobius"/>
    </source>
</evidence>
<evidence type="ECO:0000313" key="2">
    <source>
        <dbReference type="EMBL" id="ERF57134.1"/>
    </source>
</evidence>